<dbReference type="SUPFAM" id="SSF53187">
    <property type="entry name" value="Zn-dependent exopeptidases"/>
    <property type="match status" value="1"/>
</dbReference>
<evidence type="ECO:0000259" key="1">
    <source>
        <dbReference type="Pfam" id="PF04389"/>
    </source>
</evidence>
<dbReference type="GO" id="GO:0006508">
    <property type="term" value="P:proteolysis"/>
    <property type="evidence" value="ECO:0007669"/>
    <property type="project" value="InterPro"/>
</dbReference>
<dbReference type="AlphaFoldDB" id="A0A0R0D4F3"/>
<dbReference type="EMBL" id="LDJK01000005">
    <property type="protein sequence ID" value="KRG77033.1"/>
    <property type="molecule type" value="Genomic_DNA"/>
</dbReference>
<dbReference type="PATRIC" id="fig|517011.3.peg.2010"/>
<reference evidence="2 3" key="1">
    <citation type="submission" date="2015-05" db="EMBL/GenBank/DDBJ databases">
        <title>Genome sequencing and analysis of members of genus Stenotrophomonas.</title>
        <authorList>
            <person name="Patil P.P."/>
            <person name="Midha S."/>
            <person name="Patil P.B."/>
        </authorList>
    </citation>
    <scope>NUCLEOTIDE SEQUENCE [LARGE SCALE GENOMIC DNA]</scope>
    <source>
        <strain evidence="2 3">DSM 21508</strain>
    </source>
</reference>
<dbReference type="InterPro" id="IPR007484">
    <property type="entry name" value="Peptidase_M28"/>
</dbReference>
<proteinExistence type="predicted"/>
<keyword evidence="3" id="KW-1185">Reference proteome</keyword>
<sequence>MRLHNSPANLVTGVLLLTSLAPGPSLPGPVAAGGRAPQRMQDPSSPVVALLPSAQANAPYRALPVDLPLTGACSPSAVSNGVITACITHPRRCAAALTAGTLAAVGGAAYAGMVAATTALAHAPVPPPYLAGDAPAPHDEVQAAVHQASVLEGDGAVASLEDALLQIARECRDDRSCRARAINELLQHVPSSTLAQLQQIVARTAVPAQEGLQNAWPLPGTAAVPFSAVSQLHELASTLADLYTPAVAAFQDDMETIVGGTRRARAGRDGSPDQIQQRWIAANAYRQQAIAGLLARDVGQVAHLPYTLHGLAHLFIADGTEAFNLHVTVPAAGTTPPTRRVLLVAHSDMIGRALGSEGAYDNASGVATLLHIARQWQRAPSNNGTQLELLVTSHEELGFLGARAYVADCLQQGNCPDFVVNVDMVGRGGHAYAISGTEQLAGSPHLGQPSMYLQAPPVSPIEQRARVQLEQRLAARGFTHPPAEDAPWMTSDNIAFQNASIPCVGLSQVSGADARQWKQWEDARKTWQRLDAAVDWERWEARQKGAQLPPEEARVLDERYQAAAAAYAVYRRLREQHANAPPNLIHGPRDRLHRVNPAMGVDFADALLDGLRHLQWDAESPAADSASLHH</sequence>
<gene>
    <name evidence="2" type="ORF">ABB28_01245</name>
</gene>
<dbReference type="PANTHER" id="PTHR12147">
    <property type="entry name" value="METALLOPEPTIDASE M28 FAMILY MEMBER"/>
    <property type="match status" value="1"/>
</dbReference>
<name>A0A0R0D4F3_9GAMM</name>
<dbReference type="PANTHER" id="PTHR12147:SF26">
    <property type="entry name" value="PEPTIDASE M28 DOMAIN-CONTAINING PROTEIN"/>
    <property type="match status" value="1"/>
</dbReference>
<organism evidence="2 3">
    <name type="scientific">Stenotrophomonas chelatiphaga</name>
    <dbReference type="NCBI Taxonomy" id="517011"/>
    <lineage>
        <taxon>Bacteria</taxon>
        <taxon>Pseudomonadati</taxon>
        <taxon>Pseudomonadota</taxon>
        <taxon>Gammaproteobacteria</taxon>
        <taxon>Lysobacterales</taxon>
        <taxon>Lysobacteraceae</taxon>
        <taxon>Stenotrophomonas</taxon>
    </lineage>
</organism>
<dbReference type="RefSeq" id="WP_057506884.1">
    <property type="nucleotide sequence ID" value="NZ_LDJK01000005.1"/>
</dbReference>
<evidence type="ECO:0000313" key="2">
    <source>
        <dbReference type="EMBL" id="KRG77033.1"/>
    </source>
</evidence>
<comment type="caution">
    <text evidence="2">The sequence shown here is derived from an EMBL/GenBank/DDBJ whole genome shotgun (WGS) entry which is preliminary data.</text>
</comment>
<accession>A0A0R0D4F3</accession>
<dbReference type="Proteomes" id="UP000051386">
    <property type="component" value="Unassembled WGS sequence"/>
</dbReference>
<dbReference type="Gene3D" id="3.40.630.10">
    <property type="entry name" value="Zn peptidases"/>
    <property type="match status" value="1"/>
</dbReference>
<feature type="domain" description="Peptidase M28" evidence="1">
    <location>
        <begin position="333"/>
        <end position="531"/>
    </location>
</feature>
<protein>
    <recommendedName>
        <fullName evidence="1">Peptidase M28 domain-containing protein</fullName>
    </recommendedName>
</protein>
<dbReference type="GO" id="GO:0008235">
    <property type="term" value="F:metalloexopeptidase activity"/>
    <property type="evidence" value="ECO:0007669"/>
    <property type="project" value="InterPro"/>
</dbReference>
<evidence type="ECO:0000313" key="3">
    <source>
        <dbReference type="Proteomes" id="UP000051386"/>
    </source>
</evidence>
<dbReference type="InterPro" id="IPR045175">
    <property type="entry name" value="M28_fam"/>
</dbReference>
<dbReference type="Pfam" id="PF04389">
    <property type="entry name" value="Peptidase_M28"/>
    <property type="match status" value="1"/>
</dbReference>